<dbReference type="Proteomes" id="UP001223978">
    <property type="component" value="Unassembled WGS sequence"/>
</dbReference>
<sequence length="83" mass="9340">MTLTLLAIACLFAVTLCYWLLCVVSPFGNCRKCRGLGMKTRVTRSGKVKAGKVCRRCHGEGRRIRVGWWLSNRASSIHRDGTR</sequence>
<evidence type="ECO:0008006" key="3">
    <source>
        <dbReference type="Google" id="ProtNLM"/>
    </source>
</evidence>
<gene>
    <name evidence="1" type="ORF">QIS96_19805</name>
</gene>
<keyword evidence="2" id="KW-1185">Reference proteome</keyword>
<evidence type="ECO:0000313" key="2">
    <source>
        <dbReference type="Proteomes" id="UP001223978"/>
    </source>
</evidence>
<accession>A0ABT6SCZ0</accession>
<dbReference type="EMBL" id="JASCIQ010000020">
    <property type="protein sequence ID" value="MDI3406053.1"/>
    <property type="molecule type" value="Genomic_DNA"/>
</dbReference>
<name>A0ABT6SCZ0_9ACTN</name>
<reference evidence="1 2" key="1">
    <citation type="submission" date="2023-05" db="EMBL/GenBank/DDBJ databases">
        <title>Draft genome sequence of Streptomyces sp. B-S-A6 isolated from a cave soil in Thailand.</title>
        <authorList>
            <person name="Chamroensaksri N."/>
            <person name="Muangham S."/>
        </authorList>
    </citation>
    <scope>NUCLEOTIDE SEQUENCE [LARGE SCALE GENOMIC DNA]</scope>
    <source>
        <strain evidence="1 2">B-S-A6</strain>
    </source>
</reference>
<dbReference type="Gene3D" id="2.10.230.10">
    <property type="entry name" value="Heat shock protein DnaJ, cysteine-rich domain"/>
    <property type="match status" value="1"/>
</dbReference>
<comment type="caution">
    <text evidence="1">The sequence shown here is derived from an EMBL/GenBank/DDBJ whole genome shotgun (WGS) entry which is preliminary data.</text>
</comment>
<dbReference type="RefSeq" id="WP_282543986.1">
    <property type="nucleotide sequence ID" value="NZ_JASCIQ010000020.1"/>
</dbReference>
<organism evidence="1 2">
    <name type="scientific">Streptomyces cavernicola</name>
    <dbReference type="NCBI Taxonomy" id="3043613"/>
    <lineage>
        <taxon>Bacteria</taxon>
        <taxon>Bacillati</taxon>
        <taxon>Actinomycetota</taxon>
        <taxon>Actinomycetes</taxon>
        <taxon>Kitasatosporales</taxon>
        <taxon>Streptomycetaceae</taxon>
        <taxon>Streptomyces</taxon>
    </lineage>
</organism>
<evidence type="ECO:0000313" key="1">
    <source>
        <dbReference type="EMBL" id="MDI3406053.1"/>
    </source>
</evidence>
<proteinExistence type="predicted"/>
<protein>
    <recommendedName>
        <fullName evidence="3">Molecular chaperone DnaJ</fullName>
    </recommendedName>
</protein>